<evidence type="ECO:0000313" key="5">
    <source>
        <dbReference type="EMBL" id="GLG04515.1"/>
    </source>
</evidence>
<reference evidence="6" key="3">
    <citation type="submission" date="2022-11" db="EMBL/GenBank/DDBJ databases">
        <title>Draft genome sequence of Sellimonas catena strain 18CBH55.</title>
        <authorList>
            <person name="Atsushi H."/>
            <person name="Moriya O."/>
            <person name="Mitsuo S."/>
        </authorList>
    </citation>
    <scope>NUCLEOTIDE SEQUENCE</scope>
    <source>
        <strain evidence="6">18CBH55</strain>
    </source>
</reference>
<dbReference type="EMBL" id="BSBO01000015">
    <property type="protein sequence ID" value="GLG04515.1"/>
    <property type="molecule type" value="Genomic_DNA"/>
</dbReference>
<dbReference type="RefSeq" id="WP_242959050.1">
    <property type="nucleotide sequence ID" value="NZ_BSBO01000015.1"/>
</dbReference>
<evidence type="ECO:0000313" key="6">
    <source>
        <dbReference type="EMBL" id="GLG90013.1"/>
    </source>
</evidence>
<accession>A0A9W6CHE7</accession>
<evidence type="ECO:0000256" key="1">
    <source>
        <dbReference type="ARBA" id="ARBA00005901"/>
    </source>
</evidence>
<evidence type="ECO:0008006" key="9">
    <source>
        <dbReference type="Google" id="ProtNLM"/>
    </source>
</evidence>
<gene>
    <name evidence="5" type="ORF">Selli1_16890</name>
    <name evidence="6" type="ORF">Selli2_14400</name>
</gene>
<evidence type="ECO:0000256" key="2">
    <source>
        <dbReference type="ARBA" id="ARBA00022448"/>
    </source>
</evidence>
<comment type="similarity">
    <text evidence="1">Belongs to the V-ATPase E subunit family.</text>
</comment>
<keyword evidence="3" id="KW-0406">Ion transport</keyword>
<organism evidence="6 7">
    <name type="scientific">Sellimonas catena</name>
    <dbReference type="NCBI Taxonomy" id="2994035"/>
    <lineage>
        <taxon>Bacteria</taxon>
        <taxon>Bacillati</taxon>
        <taxon>Bacillota</taxon>
        <taxon>Clostridia</taxon>
        <taxon>Lachnospirales</taxon>
        <taxon>Lachnospiraceae</taxon>
        <taxon>Sellimonas</taxon>
    </lineage>
</organism>
<dbReference type="GO" id="GO:0033178">
    <property type="term" value="C:proton-transporting two-sector ATPase complex, catalytic domain"/>
    <property type="evidence" value="ECO:0007669"/>
    <property type="project" value="InterPro"/>
</dbReference>
<keyword evidence="4" id="KW-0175">Coiled coil</keyword>
<reference evidence="6 8" key="5">
    <citation type="journal article" date="2023" name="Int. J. Syst. Evol. Microbiol.">
        <title>Sellimonas catena sp. nov., isolated from human faeces.</title>
        <authorList>
            <person name="Hisatomi A."/>
            <person name="Ohkuma M."/>
            <person name="Sakamoto M."/>
        </authorList>
    </citation>
    <scope>NUCLEOTIDE SEQUENCE</scope>
    <source>
        <strain evidence="5 8">12EGH17</strain>
        <strain evidence="6">18CBH55</strain>
    </source>
</reference>
<evidence type="ECO:0000256" key="4">
    <source>
        <dbReference type="SAM" id="Coils"/>
    </source>
</evidence>
<dbReference type="Proteomes" id="UP001145094">
    <property type="component" value="Unassembled WGS sequence"/>
</dbReference>
<reference evidence="5" key="1">
    <citation type="submission" date="2022-11" db="EMBL/GenBank/DDBJ databases">
        <title>Draft genome sequence of Sellimonas catena strain 12EGH17.</title>
        <authorList>
            <person name="Atsushi H."/>
            <person name="Moriya O."/>
            <person name="Mitsuo S."/>
        </authorList>
    </citation>
    <scope>NUCLEOTIDE SEQUENCE</scope>
    <source>
        <strain evidence="5">12EGH17</strain>
    </source>
</reference>
<keyword evidence="8" id="KW-1185">Reference proteome</keyword>
<dbReference type="Gene3D" id="3.30.2320.30">
    <property type="entry name" value="ATP synthase, E subunit, C-terminal"/>
    <property type="match status" value="1"/>
</dbReference>
<dbReference type="EMBL" id="BSCH01000008">
    <property type="protein sequence ID" value="GLG90013.1"/>
    <property type="molecule type" value="Genomic_DNA"/>
</dbReference>
<proteinExistence type="inferred from homology"/>
<protein>
    <recommendedName>
        <fullName evidence="9">V-type ATP synthase subunit E</fullName>
    </recommendedName>
</protein>
<feature type="coiled-coil region" evidence="4">
    <location>
        <begin position="45"/>
        <end position="87"/>
    </location>
</feature>
<dbReference type="SUPFAM" id="SSF160527">
    <property type="entry name" value="V-type ATPase subunit E-like"/>
    <property type="match status" value="1"/>
</dbReference>
<dbReference type="AlphaFoldDB" id="A0A9W6CHE7"/>
<reference evidence="5" key="2">
    <citation type="submission" date="2022-11" db="EMBL/GenBank/DDBJ databases">
        <title>Draft genome sequence of Sellimonas catena strain 12EGH17.</title>
        <authorList>
            <person name="Hisatomi A."/>
            <person name="Ohkuma M."/>
            <person name="Sakamoto M."/>
        </authorList>
    </citation>
    <scope>NUCLEOTIDE SEQUENCE</scope>
    <source>
        <strain evidence="5">12EGH17</strain>
    </source>
</reference>
<dbReference type="InterPro" id="IPR002842">
    <property type="entry name" value="ATPase_V1_Esu"/>
</dbReference>
<comment type="caution">
    <text evidence="6">The sequence shown here is derived from an EMBL/GenBank/DDBJ whole genome shotgun (WGS) entry which is preliminary data.</text>
</comment>
<evidence type="ECO:0000313" key="8">
    <source>
        <dbReference type="Proteomes" id="UP001145145"/>
    </source>
</evidence>
<dbReference type="GO" id="GO:0046961">
    <property type="term" value="F:proton-transporting ATPase activity, rotational mechanism"/>
    <property type="evidence" value="ECO:0007669"/>
    <property type="project" value="InterPro"/>
</dbReference>
<evidence type="ECO:0000313" key="7">
    <source>
        <dbReference type="Proteomes" id="UP001145094"/>
    </source>
</evidence>
<dbReference type="Proteomes" id="UP001145145">
    <property type="component" value="Unassembled WGS sequence"/>
</dbReference>
<evidence type="ECO:0000256" key="3">
    <source>
        <dbReference type="ARBA" id="ARBA00023065"/>
    </source>
</evidence>
<dbReference type="Pfam" id="PF01991">
    <property type="entry name" value="vATP-synt_E"/>
    <property type="match status" value="1"/>
</dbReference>
<sequence>MTLDEKIAKIQTSSMEAARAEGNEIITSYRAALDKVFEDHKQEAVRQMETRIKAETVNARQQKNQAMAKAQLDLKRQEGRVQKELKDKVFREVMELVASYMKTEKYRDFLLRCIRKSVEFAGDEGLTIYINPSDQEMKEELELKSGTMLTISNEDFIGGVRAVIRGRNILIDHSFRTALRSEYDEFVFLGGDGVV</sequence>
<keyword evidence="2" id="KW-0813">Transport</keyword>
<name>A0A9W6CHE7_9FIRM</name>
<dbReference type="InterPro" id="IPR038495">
    <property type="entry name" value="ATPase_E_C"/>
</dbReference>
<reference evidence="6" key="4">
    <citation type="submission" date="2022-11" db="EMBL/GenBank/DDBJ databases">
        <title>Draft genome sequence of Sellimonas catena strain 18CBH55.</title>
        <authorList>
            <person name="Hisatomi A."/>
            <person name="Ohkuma M."/>
            <person name="Sakamoto M."/>
        </authorList>
    </citation>
    <scope>NUCLEOTIDE SEQUENCE</scope>
    <source>
        <strain evidence="6">18CBH55</strain>
    </source>
</reference>